<proteinExistence type="predicted"/>
<dbReference type="EMBL" id="BLXT01000438">
    <property type="protein sequence ID" value="GFN77136.1"/>
    <property type="molecule type" value="Genomic_DNA"/>
</dbReference>
<evidence type="ECO:0000313" key="2">
    <source>
        <dbReference type="EMBL" id="GFN77136.1"/>
    </source>
</evidence>
<keyword evidence="1" id="KW-1133">Transmembrane helix</keyword>
<accession>A0AAV3Y4V5</accession>
<name>A0AAV3Y4V5_9GAST</name>
<protein>
    <submittedName>
        <fullName evidence="2">Uncharacterized protein</fullName>
    </submittedName>
</protein>
<organism evidence="2 3">
    <name type="scientific">Plakobranchus ocellatus</name>
    <dbReference type="NCBI Taxonomy" id="259542"/>
    <lineage>
        <taxon>Eukaryota</taxon>
        <taxon>Metazoa</taxon>
        <taxon>Spiralia</taxon>
        <taxon>Lophotrochozoa</taxon>
        <taxon>Mollusca</taxon>
        <taxon>Gastropoda</taxon>
        <taxon>Heterobranchia</taxon>
        <taxon>Euthyneura</taxon>
        <taxon>Panpulmonata</taxon>
        <taxon>Sacoglossa</taxon>
        <taxon>Placobranchoidea</taxon>
        <taxon>Plakobranchidae</taxon>
        <taxon>Plakobranchus</taxon>
    </lineage>
</organism>
<dbReference type="Proteomes" id="UP000735302">
    <property type="component" value="Unassembled WGS sequence"/>
</dbReference>
<feature type="transmembrane region" description="Helical" evidence="1">
    <location>
        <begin position="55"/>
        <end position="73"/>
    </location>
</feature>
<reference evidence="2 3" key="1">
    <citation type="journal article" date="2021" name="Elife">
        <title>Chloroplast acquisition without the gene transfer in kleptoplastic sea slugs, Plakobranchus ocellatus.</title>
        <authorList>
            <person name="Maeda T."/>
            <person name="Takahashi S."/>
            <person name="Yoshida T."/>
            <person name="Shimamura S."/>
            <person name="Takaki Y."/>
            <person name="Nagai Y."/>
            <person name="Toyoda A."/>
            <person name="Suzuki Y."/>
            <person name="Arimoto A."/>
            <person name="Ishii H."/>
            <person name="Satoh N."/>
            <person name="Nishiyama T."/>
            <person name="Hasebe M."/>
            <person name="Maruyama T."/>
            <person name="Minagawa J."/>
            <person name="Obokata J."/>
            <person name="Shigenobu S."/>
        </authorList>
    </citation>
    <scope>NUCLEOTIDE SEQUENCE [LARGE SCALE GENOMIC DNA]</scope>
</reference>
<keyword evidence="1" id="KW-0472">Membrane</keyword>
<gene>
    <name evidence="2" type="ORF">PoB_000364200</name>
</gene>
<keyword evidence="1" id="KW-0812">Transmembrane</keyword>
<dbReference type="AlphaFoldDB" id="A0AAV3Y4V5"/>
<comment type="caution">
    <text evidence="2">The sequence shown here is derived from an EMBL/GenBank/DDBJ whole genome shotgun (WGS) entry which is preliminary data.</text>
</comment>
<evidence type="ECO:0000256" key="1">
    <source>
        <dbReference type="SAM" id="Phobius"/>
    </source>
</evidence>
<evidence type="ECO:0000313" key="3">
    <source>
        <dbReference type="Proteomes" id="UP000735302"/>
    </source>
</evidence>
<sequence>MGSHQNARYAMDSLGKPRWQSYRADDRISLSYVAIRVDTLSEQQLKKANSATSPFISHSLSVLLASFFFFMPWGKVAQSYLLTDSTSSIRLETVGVSVVDSTA</sequence>
<keyword evidence="3" id="KW-1185">Reference proteome</keyword>